<dbReference type="PANTHER" id="PTHR23249:SF15">
    <property type="entry name" value="TRAFFICKING PROTEIN PARTICLE COMPLEX SUBUNIT 4"/>
    <property type="match status" value="1"/>
</dbReference>
<evidence type="ECO:0000256" key="8">
    <source>
        <dbReference type="SAM" id="MobiDB-lite"/>
    </source>
</evidence>
<keyword evidence="3 7" id="KW-0256">Endoplasmic reticulum</keyword>
<keyword evidence="10" id="KW-1185">Reference proteome</keyword>
<evidence type="ECO:0000256" key="2">
    <source>
        <dbReference type="ARBA" id="ARBA00022448"/>
    </source>
</evidence>
<dbReference type="SUPFAM" id="SSF64356">
    <property type="entry name" value="SNARE-like"/>
    <property type="match status" value="1"/>
</dbReference>
<accession>A0A9P0VW91</accession>
<keyword evidence="4 7" id="KW-0931">ER-Golgi transport</keyword>
<evidence type="ECO:0000256" key="1">
    <source>
        <dbReference type="ARBA" id="ARBA00004555"/>
    </source>
</evidence>
<evidence type="ECO:0000256" key="3">
    <source>
        <dbReference type="ARBA" id="ARBA00022824"/>
    </source>
</evidence>
<dbReference type="Gene3D" id="3.30.450.70">
    <property type="match status" value="1"/>
</dbReference>
<comment type="subcellular location">
    <subcellularLocation>
        <location evidence="7">Endoplasmic reticulum</location>
    </subcellularLocation>
    <subcellularLocation>
        <location evidence="7">Golgi apparatus</location>
        <location evidence="7">cis-Golgi network</location>
    </subcellularLocation>
    <subcellularLocation>
        <location evidence="1">Golgi apparatus</location>
    </subcellularLocation>
</comment>
<dbReference type="InterPro" id="IPR007233">
    <property type="entry name" value="TRAPPC"/>
</dbReference>
<evidence type="ECO:0000313" key="9">
    <source>
        <dbReference type="EMBL" id="CAH2350624.1"/>
    </source>
</evidence>
<dbReference type="EMBL" id="CAKXYY010000002">
    <property type="protein sequence ID" value="CAH2350624.1"/>
    <property type="molecule type" value="Genomic_DNA"/>
</dbReference>
<dbReference type="GO" id="GO:0030008">
    <property type="term" value="C:TRAPP complex"/>
    <property type="evidence" value="ECO:0007669"/>
    <property type="project" value="UniProtKB-UniRule"/>
</dbReference>
<name>A0A9P0VW91_9ASCO</name>
<feature type="compositionally biased region" description="Polar residues" evidence="8">
    <location>
        <begin position="59"/>
        <end position="97"/>
    </location>
</feature>
<dbReference type="GO" id="GO:0006888">
    <property type="term" value="P:endoplasmic reticulum to Golgi vesicle-mediated transport"/>
    <property type="evidence" value="ECO:0007669"/>
    <property type="project" value="UniProtKB-UniRule"/>
</dbReference>
<evidence type="ECO:0000313" key="10">
    <source>
        <dbReference type="Proteomes" id="UP000837801"/>
    </source>
</evidence>
<dbReference type="GO" id="GO:0005794">
    <property type="term" value="C:Golgi apparatus"/>
    <property type="evidence" value="ECO:0007669"/>
    <property type="project" value="UniProtKB-SubCell"/>
</dbReference>
<keyword evidence="5 7" id="KW-0333">Golgi apparatus</keyword>
<organism evidence="9 10">
    <name type="scientific">[Candida] railenensis</name>
    <dbReference type="NCBI Taxonomy" id="45579"/>
    <lineage>
        <taxon>Eukaryota</taxon>
        <taxon>Fungi</taxon>
        <taxon>Dikarya</taxon>
        <taxon>Ascomycota</taxon>
        <taxon>Saccharomycotina</taxon>
        <taxon>Pichiomycetes</taxon>
        <taxon>Debaryomycetaceae</taxon>
        <taxon>Kurtzmaniella</taxon>
    </lineage>
</organism>
<dbReference type="SMART" id="SM01399">
    <property type="entry name" value="Sybindin"/>
    <property type="match status" value="1"/>
</dbReference>
<evidence type="ECO:0000256" key="5">
    <source>
        <dbReference type="ARBA" id="ARBA00023034"/>
    </source>
</evidence>
<sequence>MKVYSLYILNKAGGLIYQNDVNPELNKLTANDYLVLAGTLHGVHAIASNLTPNIPPNGNAGNTSDNVPTASGTGGPAQNNSTLIATGRSQNPNSNRTGLQSIETDCFNLYIFQSLTGIKFIIITSPNTIVHNVQTSAVSLDIEDQIKNYNRGELVKQCQLANELFKLIYVAYSDYVMKNPFYSLDMPIKCSLFDLKVLELVK</sequence>
<dbReference type="CDD" id="cd14856">
    <property type="entry name" value="TRAPPC4_synbindin"/>
    <property type="match status" value="1"/>
</dbReference>
<dbReference type="AlphaFoldDB" id="A0A9P0VW91"/>
<comment type="subunit">
    <text evidence="7">Part of the multisubunit transport protein particle (TRAPP) complex.</text>
</comment>
<protein>
    <recommendedName>
        <fullName evidence="7">Trafficking protein particle complex subunit</fullName>
    </recommendedName>
</protein>
<keyword evidence="2 7" id="KW-0813">Transport</keyword>
<dbReference type="OrthoDB" id="246406at2759"/>
<dbReference type="PANTHER" id="PTHR23249">
    <property type="entry name" value="TRAFFICKING PROTEIN PARTICLE COMPLEX SUBUNIT"/>
    <property type="match status" value="1"/>
</dbReference>
<reference evidence="9" key="1">
    <citation type="submission" date="2022-03" db="EMBL/GenBank/DDBJ databases">
        <authorList>
            <person name="Legras J.-L."/>
            <person name="Devillers H."/>
            <person name="Grondin C."/>
        </authorList>
    </citation>
    <scope>NUCLEOTIDE SEQUENCE</scope>
    <source>
        <strain evidence="9">CLIB 1423</strain>
    </source>
</reference>
<dbReference type="Proteomes" id="UP000837801">
    <property type="component" value="Unassembled WGS sequence"/>
</dbReference>
<comment type="similarity">
    <text evidence="6">Belongs to the TRAPP small subunits family. TRAPPC4 subfamily.</text>
</comment>
<evidence type="ECO:0000256" key="7">
    <source>
        <dbReference type="RuleBase" id="RU366065"/>
    </source>
</evidence>
<comment type="caution">
    <text evidence="9">The sequence shown here is derived from an EMBL/GenBank/DDBJ whole genome shotgun (WGS) entry which is preliminary data.</text>
</comment>
<dbReference type="GO" id="GO:0005783">
    <property type="term" value="C:endoplasmic reticulum"/>
    <property type="evidence" value="ECO:0007669"/>
    <property type="project" value="UniProtKB-SubCell"/>
</dbReference>
<feature type="region of interest" description="Disordered" evidence="8">
    <location>
        <begin position="52"/>
        <end position="97"/>
    </location>
</feature>
<dbReference type="InterPro" id="IPR011012">
    <property type="entry name" value="Longin-like_dom_sf"/>
</dbReference>
<proteinExistence type="inferred from homology"/>
<dbReference type="Pfam" id="PF04099">
    <property type="entry name" value="Sybindin"/>
    <property type="match status" value="2"/>
</dbReference>
<evidence type="ECO:0000256" key="6">
    <source>
        <dbReference type="ARBA" id="ARBA00038179"/>
    </source>
</evidence>
<evidence type="ECO:0000256" key="4">
    <source>
        <dbReference type="ARBA" id="ARBA00022892"/>
    </source>
</evidence>
<gene>
    <name evidence="9" type="ORF">CLIB1423_02S01332</name>
</gene>